<feature type="chain" id="PRO_5045886152" description="DUF5683 domain-containing protein" evidence="1">
    <location>
        <begin position="19"/>
        <end position="201"/>
    </location>
</feature>
<comment type="caution">
    <text evidence="3">The sequence shown here is derived from an EMBL/GenBank/DDBJ whole genome shotgun (WGS) entry which is preliminary data.</text>
</comment>
<dbReference type="InterPro" id="IPR043738">
    <property type="entry name" value="DUF5683"/>
</dbReference>
<protein>
    <recommendedName>
        <fullName evidence="2">DUF5683 domain-containing protein</fullName>
    </recommendedName>
</protein>
<dbReference type="EMBL" id="JBEPMO010000005">
    <property type="protein sequence ID" value="MET3731617.1"/>
    <property type="molecule type" value="Genomic_DNA"/>
</dbReference>
<evidence type="ECO:0000313" key="3">
    <source>
        <dbReference type="EMBL" id="MET3731617.1"/>
    </source>
</evidence>
<organism evidence="3 4">
    <name type="scientific">Moheibacter stercoris</name>
    <dbReference type="NCBI Taxonomy" id="1628251"/>
    <lineage>
        <taxon>Bacteria</taxon>
        <taxon>Pseudomonadati</taxon>
        <taxon>Bacteroidota</taxon>
        <taxon>Flavobacteriia</taxon>
        <taxon>Flavobacteriales</taxon>
        <taxon>Weeksellaceae</taxon>
        <taxon>Moheibacter</taxon>
    </lineage>
</organism>
<evidence type="ECO:0000259" key="2">
    <source>
        <dbReference type="Pfam" id="PF18935"/>
    </source>
</evidence>
<name>A0ABV2LVG6_9FLAO</name>
<keyword evidence="1" id="KW-0732">Signal</keyword>
<gene>
    <name evidence="3" type="ORF">ABID46_001191</name>
</gene>
<reference evidence="3 4" key="1">
    <citation type="submission" date="2024-06" db="EMBL/GenBank/DDBJ databases">
        <title>Genomic Encyclopedia of Type Strains, Phase IV (KMG-IV): sequencing the most valuable type-strain genomes for metagenomic binning, comparative biology and taxonomic classification.</title>
        <authorList>
            <person name="Goeker M."/>
        </authorList>
    </citation>
    <scope>NUCLEOTIDE SEQUENCE [LARGE SCALE GENOMIC DNA]</scope>
    <source>
        <strain evidence="3 4">DSM 29388</strain>
    </source>
</reference>
<accession>A0ABV2LVG6</accession>
<dbReference type="Pfam" id="PF18935">
    <property type="entry name" value="DUF5683"/>
    <property type="match status" value="1"/>
</dbReference>
<dbReference type="RefSeq" id="WP_354508051.1">
    <property type="nucleotide sequence ID" value="NZ_JBEPMO010000005.1"/>
</dbReference>
<dbReference type="Proteomes" id="UP001549146">
    <property type="component" value="Unassembled WGS sequence"/>
</dbReference>
<proteinExistence type="predicted"/>
<feature type="signal peptide" evidence="1">
    <location>
        <begin position="1"/>
        <end position="18"/>
    </location>
</feature>
<feature type="domain" description="DUF5683" evidence="2">
    <location>
        <begin position="56"/>
        <end position="201"/>
    </location>
</feature>
<sequence length="201" mass="22832">MKRLIPFLLLSLSVFSFAQEENETSRNFGTDSTTVAEIVPVDPKFKLDTIDYLTAKNPMRASLYSAILPGMGQLYNKKWWKAPLVWGVLGTGVGFIVHYNNQYKEYRGYYLDKLYGVPLENPTLQQMSLENIANIQDDRKRTRDYAIALTALAYILNIVDASVDAHLFGIKKDPDLSFQPTVIENNYTLDLALGMGVNYKF</sequence>
<keyword evidence="4" id="KW-1185">Reference proteome</keyword>
<evidence type="ECO:0000256" key="1">
    <source>
        <dbReference type="SAM" id="SignalP"/>
    </source>
</evidence>
<evidence type="ECO:0000313" key="4">
    <source>
        <dbReference type="Proteomes" id="UP001549146"/>
    </source>
</evidence>